<dbReference type="PROSITE" id="PS51664">
    <property type="entry name" value="YCAO"/>
    <property type="match status" value="1"/>
</dbReference>
<dbReference type="AlphaFoldDB" id="A0A1C4YSW3"/>
<organism evidence="2 3">
    <name type="scientific">Micromonospora carbonacea</name>
    <dbReference type="NCBI Taxonomy" id="47853"/>
    <lineage>
        <taxon>Bacteria</taxon>
        <taxon>Bacillati</taxon>
        <taxon>Actinomycetota</taxon>
        <taxon>Actinomycetes</taxon>
        <taxon>Micromonosporales</taxon>
        <taxon>Micromonosporaceae</taxon>
        <taxon>Micromonospora</taxon>
    </lineage>
</organism>
<evidence type="ECO:0000313" key="2">
    <source>
        <dbReference type="EMBL" id="SCF23727.1"/>
    </source>
</evidence>
<dbReference type="GO" id="GO:0005840">
    <property type="term" value="C:ribosome"/>
    <property type="evidence" value="ECO:0007669"/>
    <property type="project" value="UniProtKB-KW"/>
</dbReference>
<reference evidence="3" key="1">
    <citation type="submission" date="2016-06" db="EMBL/GenBank/DDBJ databases">
        <authorList>
            <person name="Varghese N."/>
            <person name="Submissions Spin"/>
        </authorList>
    </citation>
    <scope>NUCLEOTIDE SEQUENCE [LARGE SCALE GENOMIC DNA]</scope>
    <source>
        <strain evidence="3">DSM 43168</strain>
    </source>
</reference>
<dbReference type="InterPro" id="IPR003776">
    <property type="entry name" value="YcaO-like_dom"/>
</dbReference>
<evidence type="ECO:0000259" key="1">
    <source>
        <dbReference type="PROSITE" id="PS51664"/>
    </source>
</evidence>
<feature type="domain" description="YcaO" evidence="1">
    <location>
        <begin position="264"/>
        <end position="645"/>
    </location>
</feature>
<gene>
    <name evidence="2" type="ORF">GA0070563_106401</name>
</gene>
<dbReference type="PANTHER" id="PTHR37809:SF1">
    <property type="entry name" value="RIBOSOMAL PROTEIN S12 METHYLTHIOTRANSFERASE ACCESSORY FACTOR YCAO"/>
    <property type="match status" value="1"/>
</dbReference>
<dbReference type="Gene3D" id="3.30.1330.230">
    <property type="match status" value="1"/>
</dbReference>
<dbReference type="EMBL" id="FMCT01000006">
    <property type="protein sequence ID" value="SCF23727.1"/>
    <property type="molecule type" value="Genomic_DNA"/>
</dbReference>
<dbReference type="RefSeq" id="WP_074475314.1">
    <property type="nucleotide sequence ID" value="NZ_FMCT01000006.1"/>
</dbReference>
<dbReference type="PANTHER" id="PTHR37809">
    <property type="entry name" value="RIBOSOMAL PROTEIN S12 METHYLTHIOTRANSFERASE ACCESSORY FACTOR YCAO"/>
    <property type="match status" value="1"/>
</dbReference>
<keyword evidence="3" id="KW-1185">Reference proteome</keyword>
<dbReference type="InterPro" id="IPR022291">
    <property type="entry name" value="Bacteriocin_synth_cyclodeHase"/>
</dbReference>
<dbReference type="Gene3D" id="3.30.40.250">
    <property type="match status" value="1"/>
</dbReference>
<dbReference type="Gene3D" id="3.40.50.720">
    <property type="entry name" value="NAD(P)-binding Rossmann-like Domain"/>
    <property type="match status" value="1"/>
</dbReference>
<name>A0A1C4YSW3_9ACTN</name>
<keyword evidence="2" id="KW-0689">Ribosomal protein</keyword>
<keyword evidence="2" id="KW-0687">Ribonucleoprotein</keyword>
<dbReference type="NCBIfam" id="TIGR03604">
    <property type="entry name" value="TOMM_cyclo_SagD"/>
    <property type="match status" value="1"/>
</dbReference>
<dbReference type="Gene3D" id="3.30.160.660">
    <property type="match status" value="1"/>
</dbReference>
<dbReference type="NCBIfam" id="TIGR03882">
    <property type="entry name" value="cyclo_dehyd_2"/>
    <property type="match status" value="1"/>
</dbReference>
<keyword evidence="2" id="KW-0808">Transferase</keyword>
<dbReference type="GO" id="GO:0016740">
    <property type="term" value="F:transferase activity"/>
    <property type="evidence" value="ECO:0007669"/>
    <property type="project" value="UniProtKB-KW"/>
</dbReference>
<dbReference type="Proteomes" id="UP000183585">
    <property type="component" value="Unassembled WGS sequence"/>
</dbReference>
<evidence type="ECO:0000313" key="3">
    <source>
        <dbReference type="Proteomes" id="UP000183585"/>
    </source>
</evidence>
<accession>A0A1C4YSW3</accession>
<protein>
    <submittedName>
        <fullName evidence="2">Ribosomal protein S12 methylthiotransferase accessory factor</fullName>
    </submittedName>
</protein>
<dbReference type="Pfam" id="PF02624">
    <property type="entry name" value="YcaO"/>
    <property type="match status" value="1"/>
</dbReference>
<sequence length="645" mass="68527">MSTMTEHPMPGRAAGLRAAITLLADDLVRLVGPSAVAQPGSDPRLAVLVDLSWDADLRTLPRQQAPLLPVYGCRGRLVVGPLVEPGRPNCPHCLALRVRVANQPVGATTDAETAWRPLSGRRDEPDWPAATGYVVAALLRAEAQRLAAGEPPLSRDAAFVLDDGGLAGDWHPAIAHTLCRAPHCVATATPIPPPLPDLGTALPATGPTSTRRFPVTALADRLESEYVDSWSGITRAPSLAGDAALPSTQVKVPTRWGFEEIAIGRADDYVTARAGAVLEGLERYAGWHCGGRDPARFAAFADLTAAVDPCTLLLHEDDAYDQPGFEYARFDPHTRTGWATAHSVLTGRAVHLPFHVAYYGATQRPETGPAFVYENSNGCALGSGVEEALLAALLEIAERDAFLTAWYSRSPLPEIDLGQVAEADAAALRGLCHHTGRELRAFQAVGLFGVPVVLLVSLADDPALPATLVTAGCALTVSRALRGAVQEMAAAAPAITVLYRQQRPSEEALARPALVRHMTDHALVAGLPEARGRFDFLLAPANRPAPVRAPHLPRGDVAADLAAMLDVARADGQEVFVVDHTTSELHRAGLRCVKAVVPGAAPMTFGHLHRRMPTDAAIARFRLRNGAGPTLTADGEVRHEPHPFP</sequence>
<dbReference type="InterPro" id="IPR027624">
    <property type="entry name" value="TOMM_cyclo_SagD"/>
</dbReference>
<proteinExistence type="predicted"/>